<gene>
    <name evidence="1" type="ORF">CVT26_011937</name>
</gene>
<proteinExistence type="predicted"/>
<reference evidence="1 2" key="1">
    <citation type="journal article" date="2018" name="Evol. Lett.">
        <title>Horizontal gene cluster transfer increased hallucinogenic mushroom diversity.</title>
        <authorList>
            <person name="Reynolds H.T."/>
            <person name="Vijayakumar V."/>
            <person name="Gluck-Thaler E."/>
            <person name="Korotkin H.B."/>
            <person name="Matheny P.B."/>
            <person name="Slot J.C."/>
        </authorList>
    </citation>
    <scope>NUCLEOTIDE SEQUENCE [LARGE SCALE GENOMIC DNA]</scope>
    <source>
        <strain evidence="1 2">SRW20</strain>
    </source>
</reference>
<evidence type="ECO:0000313" key="2">
    <source>
        <dbReference type="Proteomes" id="UP000284706"/>
    </source>
</evidence>
<dbReference type="Proteomes" id="UP000284706">
    <property type="component" value="Unassembled WGS sequence"/>
</dbReference>
<dbReference type="InParanoid" id="A0A409X8I7"/>
<keyword evidence="2" id="KW-1185">Reference proteome</keyword>
<comment type="caution">
    <text evidence="1">The sequence shown here is derived from an EMBL/GenBank/DDBJ whole genome shotgun (WGS) entry which is preliminary data.</text>
</comment>
<dbReference type="EMBL" id="NHYE01003946">
    <property type="protein sequence ID" value="PPQ87103.1"/>
    <property type="molecule type" value="Genomic_DNA"/>
</dbReference>
<name>A0A409X8I7_9AGAR</name>
<sequence length="46" mass="5035">MSSPAHLCSTPCSTSLPASYLAISTRTTAFDRYNLCDLRKLRPACN</sequence>
<protein>
    <submittedName>
        <fullName evidence="1">Uncharacterized protein</fullName>
    </submittedName>
</protein>
<evidence type="ECO:0000313" key="1">
    <source>
        <dbReference type="EMBL" id="PPQ87103.1"/>
    </source>
</evidence>
<accession>A0A409X8I7</accession>
<dbReference type="AlphaFoldDB" id="A0A409X8I7"/>
<organism evidence="1 2">
    <name type="scientific">Gymnopilus dilepis</name>
    <dbReference type="NCBI Taxonomy" id="231916"/>
    <lineage>
        <taxon>Eukaryota</taxon>
        <taxon>Fungi</taxon>
        <taxon>Dikarya</taxon>
        <taxon>Basidiomycota</taxon>
        <taxon>Agaricomycotina</taxon>
        <taxon>Agaricomycetes</taxon>
        <taxon>Agaricomycetidae</taxon>
        <taxon>Agaricales</taxon>
        <taxon>Agaricineae</taxon>
        <taxon>Hymenogastraceae</taxon>
        <taxon>Gymnopilus</taxon>
    </lineage>
</organism>